<dbReference type="InterPro" id="IPR016181">
    <property type="entry name" value="Acyl_CoA_acyltransferase"/>
</dbReference>
<reference evidence="2 3" key="1">
    <citation type="submission" date="2017-09" db="EMBL/GenBank/DDBJ databases">
        <title>Sphingomonas ginsenosidimutans KACC 14949, whole genome shotgun sequence.</title>
        <authorList>
            <person name="Feng G."/>
            <person name="Zhu H."/>
        </authorList>
    </citation>
    <scope>NUCLEOTIDE SEQUENCE [LARGE SCALE GENOMIC DNA]</scope>
    <source>
        <strain evidence="2 3">KACC 14949</strain>
    </source>
</reference>
<gene>
    <name evidence="2" type="ORF">COA17_05230</name>
</gene>
<dbReference type="Gene3D" id="3.40.630.30">
    <property type="match status" value="1"/>
</dbReference>
<organism evidence="2 3">
    <name type="scientific">Sphingomonas ginsenosidimutans</name>
    <dbReference type="NCBI Taxonomy" id="862134"/>
    <lineage>
        <taxon>Bacteria</taxon>
        <taxon>Pseudomonadati</taxon>
        <taxon>Pseudomonadota</taxon>
        <taxon>Alphaproteobacteria</taxon>
        <taxon>Sphingomonadales</taxon>
        <taxon>Sphingomonadaceae</taxon>
        <taxon>Sphingomonas</taxon>
    </lineage>
</organism>
<dbReference type="AlphaFoldDB" id="A0A2A4I4B6"/>
<proteinExistence type="predicted"/>
<dbReference type="GO" id="GO:0016747">
    <property type="term" value="F:acyltransferase activity, transferring groups other than amino-acyl groups"/>
    <property type="evidence" value="ECO:0007669"/>
    <property type="project" value="InterPro"/>
</dbReference>
<feature type="domain" description="N-acetyltransferase" evidence="1">
    <location>
        <begin position="2"/>
        <end position="195"/>
    </location>
</feature>
<dbReference type="PANTHER" id="PTHR42791">
    <property type="entry name" value="GNAT FAMILY ACETYLTRANSFERASE"/>
    <property type="match status" value="1"/>
</dbReference>
<dbReference type="Pfam" id="PF00583">
    <property type="entry name" value="Acetyltransf_1"/>
    <property type="match status" value="1"/>
</dbReference>
<dbReference type="InterPro" id="IPR000182">
    <property type="entry name" value="GNAT_dom"/>
</dbReference>
<protein>
    <submittedName>
        <fullName evidence="2">GNAT family N-acetyltransferase</fullName>
    </submittedName>
</protein>
<sequence>MMTIRDAAASDAPAVAGMLARAFADDPAMSYIFPDPDRRATGLPRLFAQLFAQDRDGMRLVSGKADAATLWRRPGRPEAPLWSTAARAVPLLAALGPAVGRALRLSAAIAEHFPVEPFWYLHIAGVDPAQQGKGLGGASIRAGLARAAATGVPCYLETATEKNLGLYAALGFELVGDWRVPGGGPPFWSMRRAAARGS</sequence>
<dbReference type="PROSITE" id="PS51186">
    <property type="entry name" value="GNAT"/>
    <property type="match status" value="1"/>
</dbReference>
<accession>A0A2A4I4B6</accession>
<dbReference type="CDD" id="cd04301">
    <property type="entry name" value="NAT_SF"/>
    <property type="match status" value="1"/>
</dbReference>
<dbReference type="RefSeq" id="WP_096610539.1">
    <property type="nucleotide sequence ID" value="NZ_NWVD01000001.1"/>
</dbReference>
<dbReference type="EMBL" id="NWVD01000001">
    <property type="protein sequence ID" value="PCG10775.1"/>
    <property type="molecule type" value="Genomic_DNA"/>
</dbReference>
<comment type="caution">
    <text evidence="2">The sequence shown here is derived from an EMBL/GenBank/DDBJ whole genome shotgun (WGS) entry which is preliminary data.</text>
</comment>
<keyword evidence="2" id="KW-0808">Transferase</keyword>
<dbReference type="PANTHER" id="PTHR42791:SF1">
    <property type="entry name" value="N-ACETYLTRANSFERASE DOMAIN-CONTAINING PROTEIN"/>
    <property type="match status" value="1"/>
</dbReference>
<dbReference type="InterPro" id="IPR052523">
    <property type="entry name" value="Trichothecene_AcTrans"/>
</dbReference>
<dbReference type="Proteomes" id="UP000218784">
    <property type="component" value="Unassembled WGS sequence"/>
</dbReference>
<dbReference type="SUPFAM" id="SSF55729">
    <property type="entry name" value="Acyl-CoA N-acyltransferases (Nat)"/>
    <property type="match status" value="1"/>
</dbReference>
<keyword evidence="3" id="KW-1185">Reference proteome</keyword>
<evidence type="ECO:0000313" key="2">
    <source>
        <dbReference type="EMBL" id="PCG10775.1"/>
    </source>
</evidence>
<evidence type="ECO:0000313" key="3">
    <source>
        <dbReference type="Proteomes" id="UP000218784"/>
    </source>
</evidence>
<evidence type="ECO:0000259" key="1">
    <source>
        <dbReference type="PROSITE" id="PS51186"/>
    </source>
</evidence>
<name>A0A2A4I4B6_9SPHN</name>